<evidence type="ECO:0000313" key="1">
    <source>
        <dbReference type="EMBL" id="KAG5577667.1"/>
    </source>
</evidence>
<dbReference type="OrthoDB" id="1328019at2759"/>
<comment type="caution">
    <text evidence="1">The sequence shown here is derived from an EMBL/GenBank/DDBJ whole genome shotgun (WGS) entry which is preliminary data.</text>
</comment>
<organism evidence="1 2">
    <name type="scientific">Solanum commersonii</name>
    <name type="common">Commerson's wild potato</name>
    <name type="synonym">Commerson's nightshade</name>
    <dbReference type="NCBI Taxonomy" id="4109"/>
    <lineage>
        <taxon>Eukaryota</taxon>
        <taxon>Viridiplantae</taxon>
        <taxon>Streptophyta</taxon>
        <taxon>Embryophyta</taxon>
        <taxon>Tracheophyta</taxon>
        <taxon>Spermatophyta</taxon>
        <taxon>Magnoliopsida</taxon>
        <taxon>eudicotyledons</taxon>
        <taxon>Gunneridae</taxon>
        <taxon>Pentapetalae</taxon>
        <taxon>asterids</taxon>
        <taxon>lamiids</taxon>
        <taxon>Solanales</taxon>
        <taxon>Solanaceae</taxon>
        <taxon>Solanoideae</taxon>
        <taxon>Solaneae</taxon>
        <taxon>Solanum</taxon>
    </lineage>
</organism>
<gene>
    <name evidence="1" type="ORF">H5410_057801</name>
</gene>
<dbReference type="AlphaFoldDB" id="A0A9J5WNW0"/>
<name>A0A9J5WNW0_SOLCO</name>
<accession>A0A9J5WNW0</accession>
<dbReference type="Proteomes" id="UP000824120">
    <property type="component" value="Chromosome 11"/>
</dbReference>
<keyword evidence="2" id="KW-1185">Reference proteome</keyword>
<evidence type="ECO:0000313" key="2">
    <source>
        <dbReference type="Proteomes" id="UP000824120"/>
    </source>
</evidence>
<proteinExistence type="predicted"/>
<dbReference type="EMBL" id="JACXVP010000011">
    <property type="protein sequence ID" value="KAG5577667.1"/>
    <property type="molecule type" value="Genomic_DNA"/>
</dbReference>
<sequence length="95" mass="11280">MLEKQCVKTNHCHIIFLFLKDQLKKYRSQKQQDPNVQPATSMNFNGEHHFNVFNSSDLSMNFNELFQGAYLPQLSEFLYITSLSLNDYSLNRWNE</sequence>
<protein>
    <submittedName>
        <fullName evidence="1">Uncharacterized protein</fullName>
    </submittedName>
</protein>
<reference evidence="1 2" key="1">
    <citation type="submission" date="2020-09" db="EMBL/GenBank/DDBJ databases">
        <title>De no assembly of potato wild relative species, Solanum commersonii.</title>
        <authorList>
            <person name="Cho K."/>
        </authorList>
    </citation>
    <scope>NUCLEOTIDE SEQUENCE [LARGE SCALE GENOMIC DNA]</scope>
    <source>
        <strain evidence="1">LZ3.2</strain>
        <tissue evidence="1">Leaf</tissue>
    </source>
</reference>